<dbReference type="Proteomes" id="UP000239936">
    <property type="component" value="Unassembled WGS sequence"/>
</dbReference>
<dbReference type="RefSeq" id="WP_105074776.1">
    <property type="nucleotide sequence ID" value="NZ_PPGH01000037.1"/>
</dbReference>
<dbReference type="InterPro" id="IPR007296">
    <property type="entry name" value="DUF403"/>
</dbReference>
<dbReference type="PANTHER" id="PTHR34595">
    <property type="entry name" value="BLR5612 PROTEIN"/>
    <property type="match status" value="1"/>
</dbReference>
<evidence type="ECO:0000259" key="2">
    <source>
        <dbReference type="Pfam" id="PF14403"/>
    </source>
</evidence>
<dbReference type="OrthoDB" id="9804079at2"/>
<dbReference type="Pfam" id="PF04168">
    <property type="entry name" value="Alpha-E"/>
    <property type="match status" value="1"/>
</dbReference>
<name>A0A2S7XQH7_9GAMM</name>
<evidence type="ECO:0000313" key="4">
    <source>
        <dbReference type="Proteomes" id="UP000239936"/>
    </source>
</evidence>
<dbReference type="InterPro" id="IPR051680">
    <property type="entry name" value="ATP-dep_Glu-Cys_Ligase-2"/>
</dbReference>
<keyword evidence="4" id="KW-1185">Reference proteome</keyword>
<dbReference type="PANTHER" id="PTHR34595:SF2">
    <property type="entry name" value="BLR2978 PROTEIN"/>
    <property type="match status" value="1"/>
</dbReference>
<dbReference type="InterPro" id="IPR025841">
    <property type="entry name" value="CP_ATPgrasp_2"/>
</dbReference>
<dbReference type="Gene3D" id="3.40.50.11290">
    <property type="match status" value="1"/>
</dbReference>
<feature type="domain" description="Circularly permuted ATP-grasp type 2" evidence="2">
    <location>
        <begin position="92"/>
        <end position="477"/>
    </location>
</feature>
<accession>A0A2S7XQH7</accession>
<evidence type="ECO:0000259" key="1">
    <source>
        <dbReference type="Pfam" id="PF04168"/>
    </source>
</evidence>
<sequence length="870" mass="95647">MSVSDLAPFLEKPGLIDAYSPLANRYDEMRTASGEVRPQWRYLLDALRTLGAAAIAERGSKAARLIRDNGITYNLNGDPQGMSRPWQLDLLPILIHSDEWAELERGLIQRAELFNLILRDLYGERELLHTGLLPAELIDGHANYLLPCHGIEIFAGRPLVQYATDLTRMPNGQWRVIGDRTQSPMGAGYALENRVVLSRVLPSLFRDSHVHRLAGFFRSMRRTLAQLAPRRTDHARVVMLTPGPANEAYFEHAYLANYLGYTLVQGGDLSVRDGALWLRTLGRLERIDAVLRQVNDLWCDPLELREDSFLGVPGLLQATRAGNLVLANALGSGILEHPALPAFLPHICEHLLGEALLLPDVPTWWCGEPAALAQVLRDFDNLIIKPIPTLAARSGVQIPRPLSAYVSATLEPSTRAALLKAIQANPSGYVAQAQILPSTAPALIGQRLEPRPNVLRTFLVAEEDSYAVMPGGLGRIALTQDTALVSGQLGGLGKDVWVLASEPERQESLLVTTDSQSPAVVQESAVSSRVADNLFWIGRYAERAEGLVRLLRITIFKFAERADYPLSKASSSCLRSLLEALTNQTQSFPGFVGAGAEGLLCQPIPELLSLMTDPQRSGGLPRTLEALGQAAYSVRERLSADTWRIISDIEGRLANLTQNPPSQLSQALDELDPLVTSLVAFSGLTQENMTHNEGWHFLETGRRLERGTALACLLHSTLVPIAGEPDENMLIEAVLGITDSLITYRRRYHAGTRVGALLDLVLQDEGNPRALAYQLAMLDRLISDLPRGDLAIGRTAAEKLVLKSLTEIRLTEIDQLIQPHKHSNRRVTLAKMLSDLSNELAAISDAITAQYFRHEEQPHSLLRRAGATAP</sequence>
<proteinExistence type="predicted"/>
<dbReference type="Gene3D" id="3.30.1490.270">
    <property type="match status" value="1"/>
</dbReference>
<gene>
    <name evidence="3" type="ORF">CXB77_14905</name>
</gene>
<comment type="caution">
    <text evidence="3">The sequence shown here is derived from an EMBL/GenBank/DDBJ whole genome shotgun (WGS) entry which is preliminary data.</text>
</comment>
<dbReference type="SUPFAM" id="SSF56059">
    <property type="entry name" value="Glutathione synthetase ATP-binding domain-like"/>
    <property type="match status" value="1"/>
</dbReference>
<dbReference type="EMBL" id="PPGH01000037">
    <property type="protein sequence ID" value="PQJ95793.1"/>
    <property type="molecule type" value="Genomic_DNA"/>
</dbReference>
<reference evidence="3 4" key="1">
    <citation type="submission" date="2018-01" db="EMBL/GenBank/DDBJ databases">
        <title>The complete genome sequence of Chromatium okenii LaCa, a purple sulfur bacterium with a turbulent life.</title>
        <authorList>
            <person name="Luedin S.M."/>
            <person name="Liechti N."/>
            <person name="Storelli N."/>
            <person name="Danza F."/>
            <person name="Wittwer M."/>
            <person name="Pothier J.F."/>
            <person name="Tonolla M.A."/>
        </authorList>
    </citation>
    <scope>NUCLEOTIDE SEQUENCE [LARGE SCALE GENOMIC DNA]</scope>
    <source>
        <strain evidence="3 4">LaCa</strain>
    </source>
</reference>
<feature type="domain" description="DUF403" evidence="1">
    <location>
        <begin position="527"/>
        <end position="852"/>
    </location>
</feature>
<evidence type="ECO:0000313" key="3">
    <source>
        <dbReference type="EMBL" id="PQJ95793.1"/>
    </source>
</evidence>
<dbReference type="Pfam" id="PF14403">
    <property type="entry name" value="CP_ATPgrasp_2"/>
    <property type="match status" value="1"/>
</dbReference>
<protein>
    <submittedName>
        <fullName evidence="3">Uncharacterized protein</fullName>
    </submittedName>
</protein>
<dbReference type="AlphaFoldDB" id="A0A2S7XQH7"/>
<organism evidence="3 4">
    <name type="scientific">Chromatium okenii</name>
    <dbReference type="NCBI Taxonomy" id="61644"/>
    <lineage>
        <taxon>Bacteria</taxon>
        <taxon>Pseudomonadati</taxon>
        <taxon>Pseudomonadota</taxon>
        <taxon>Gammaproteobacteria</taxon>
        <taxon>Chromatiales</taxon>
        <taxon>Chromatiaceae</taxon>
        <taxon>Chromatium</taxon>
    </lineage>
</organism>